<evidence type="ECO:0000256" key="9">
    <source>
        <dbReference type="ARBA" id="ARBA00048975"/>
    </source>
</evidence>
<sequence length="376" mass="43325">MKYYLIAGEKSGDLHASNLMKEILVNDPEAEFRFWGGEEMQKVGGTMIHHYSDISFMGFLEVAKNLLTIRRYLNECKKDILCWKPDVVILVDFSGFNLKIAKYVKPRGTKVFYYISPKVWAWNQSRAKRIRTAVDRMFVIMHFEKAFYKKYDYDVDYVGNPLFDAIKQFTPSPTFLEENQIDENKKIIAILPGSRYQEVKMILETMLTIIPKYNKEEFQFVVAGVDNLPSELYSEVKDLGVKLVFNQTYDLLSKATSAVVTSGTATLETALFDVPQVVCYRTSPVSYNIAKALIKVRFISLVNLIADKEVVKELIQNDFTTEKLAEELALTLTSKREKILFDYKEMKDKIDTEGTSKKAASLMYKYLTEGIPEQNF</sequence>
<dbReference type="InterPro" id="IPR003835">
    <property type="entry name" value="Glyco_trans_19"/>
</dbReference>
<accession>A0A1S1YYA5</accession>
<keyword evidence="5" id="KW-0441">Lipid A biosynthesis</keyword>
<proteinExistence type="predicted"/>
<keyword evidence="12" id="KW-1185">Reference proteome</keyword>
<dbReference type="NCBIfam" id="TIGR00215">
    <property type="entry name" value="lpxB"/>
    <property type="match status" value="1"/>
</dbReference>
<dbReference type="EC" id="2.4.1.182" evidence="2 10"/>
<dbReference type="SUPFAM" id="SSF53756">
    <property type="entry name" value="UDP-Glycosyltransferase/glycogen phosphorylase"/>
    <property type="match status" value="1"/>
</dbReference>
<evidence type="ECO:0000256" key="3">
    <source>
        <dbReference type="ARBA" id="ARBA00020902"/>
    </source>
</evidence>
<dbReference type="PANTHER" id="PTHR30372">
    <property type="entry name" value="LIPID-A-DISACCHARIDE SYNTHASE"/>
    <property type="match status" value="1"/>
</dbReference>
<dbReference type="STRING" id="915059.NH26_06205"/>
<evidence type="ECO:0000256" key="8">
    <source>
        <dbReference type="ARBA" id="ARBA00023098"/>
    </source>
</evidence>
<organism evidence="11 12">
    <name type="scientific">Flammeovirga pacifica</name>
    <dbReference type="NCBI Taxonomy" id="915059"/>
    <lineage>
        <taxon>Bacteria</taxon>
        <taxon>Pseudomonadati</taxon>
        <taxon>Bacteroidota</taxon>
        <taxon>Cytophagia</taxon>
        <taxon>Cytophagales</taxon>
        <taxon>Flammeovirgaceae</taxon>
        <taxon>Flammeovirga</taxon>
    </lineage>
</organism>
<name>A0A1S1YYA5_FLAPC</name>
<evidence type="ECO:0000256" key="2">
    <source>
        <dbReference type="ARBA" id="ARBA00012687"/>
    </source>
</evidence>
<dbReference type="RefSeq" id="WP_044218931.1">
    <property type="nucleotide sequence ID" value="NZ_JRYR02000001.1"/>
</dbReference>
<keyword evidence="7" id="KW-0808">Transferase</keyword>
<evidence type="ECO:0000256" key="6">
    <source>
        <dbReference type="ARBA" id="ARBA00022676"/>
    </source>
</evidence>
<dbReference type="PANTHER" id="PTHR30372:SF4">
    <property type="entry name" value="LIPID-A-DISACCHARIDE SYNTHASE, MITOCHONDRIAL-RELATED"/>
    <property type="match status" value="1"/>
</dbReference>
<evidence type="ECO:0000313" key="11">
    <source>
        <dbReference type="EMBL" id="OHX65970.1"/>
    </source>
</evidence>
<dbReference type="OrthoDB" id="9801642at2"/>
<keyword evidence="6" id="KW-0328">Glycosyltransferase</keyword>
<dbReference type="GO" id="GO:0016020">
    <property type="term" value="C:membrane"/>
    <property type="evidence" value="ECO:0007669"/>
    <property type="project" value="GOC"/>
</dbReference>
<evidence type="ECO:0000256" key="1">
    <source>
        <dbReference type="ARBA" id="ARBA00002056"/>
    </source>
</evidence>
<comment type="catalytic activity">
    <reaction evidence="9">
        <text>a lipid X + a UDP-2-N,3-O-bis[(3R)-3-hydroxyacyl]-alpha-D-glucosamine = a lipid A disaccharide + UDP + H(+)</text>
        <dbReference type="Rhea" id="RHEA:67828"/>
        <dbReference type="ChEBI" id="CHEBI:15378"/>
        <dbReference type="ChEBI" id="CHEBI:58223"/>
        <dbReference type="ChEBI" id="CHEBI:137748"/>
        <dbReference type="ChEBI" id="CHEBI:176338"/>
        <dbReference type="ChEBI" id="CHEBI:176343"/>
        <dbReference type="EC" id="2.4.1.182"/>
    </reaction>
</comment>
<evidence type="ECO:0000256" key="10">
    <source>
        <dbReference type="NCBIfam" id="TIGR00215"/>
    </source>
</evidence>
<comment type="caution">
    <text evidence="11">The sequence shown here is derived from an EMBL/GenBank/DDBJ whole genome shotgun (WGS) entry which is preliminary data.</text>
</comment>
<dbReference type="EMBL" id="JRYR02000001">
    <property type="protein sequence ID" value="OHX65970.1"/>
    <property type="molecule type" value="Genomic_DNA"/>
</dbReference>
<gene>
    <name evidence="11" type="ORF">NH26_06205</name>
</gene>
<dbReference type="GO" id="GO:0009245">
    <property type="term" value="P:lipid A biosynthetic process"/>
    <property type="evidence" value="ECO:0007669"/>
    <property type="project" value="UniProtKB-UniRule"/>
</dbReference>
<evidence type="ECO:0000256" key="7">
    <source>
        <dbReference type="ARBA" id="ARBA00022679"/>
    </source>
</evidence>
<dbReference type="GO" id="GO:0005543">
    <property type="term" value="F:phospholipid binding"/>
    <property type="evidence" value="ECO:0007669"/>
    <property type="project" value="TreeGrafter"/>
</dbReference>
<protein>
    <recommendedName>
        <fullName evidence="3 10">Lipid-A-disaccharide synthase</fullName>
        <ecNumber evidence="2 10">2.4.1.182</ecNumber>
    </recommendedName>
</protein>
<evidence type="ECO:0000313" key="12">
    <source>
        <dbReference type="Proteomes" id="UP000179797"/>
    </source>
</evidence>
<keyword evidence="8" id="KW-0443">Lipid metabolism</keyword>
<evidence type="ECO:0000256" key="5">
    <source>
        <dbReference type="ARBA" id="ARBA00022556"/>
    </source>
</evidence>
<keyword evidence="4" id="KW-0444">Lipid biosynthesis</keyword>
<dbReference type="AlphaFoldDB" id="A0A1S1YYA5"/>
<dbReference type="Pfam" id="PF02684">
    <property type="entry name" value="LpxB"/>
    <property type="match status" value="1"/>
</dbReference>
<evidence type="ECO:0000256" key="4">
    <source>
        <dbReference type="ARBA" id="ARBA00022516"/>
    </source>
</evidence>
<reference evidence="11 12" key="1">
    <citation type="journal article" date="2012" name="Int. J. Syst. Evol. Microbiol.">
        <title>Flammeovirga pacifica sp. nov., isolated from deep-sea sediment.</title>
        <authorList>
            <person name="Xu H."/>
            <person name="Fu Y."/>
            <person name="Yang N."/>
            <person name="Ding Z."/>
            <person name="Lai Q."/>
            <person name="Zeng R."/>
        </authorList>
    </citation>
    <scope>NUCLEOTIDE SEQUENCE [LARGE SCALE GENOMIC DNA]</scope>
    <source>
        <strain evidence="12">DSM 24597 / LMG 26175 / WPAGA1</strain>
    </source>
</reference>
<comment type="function">
    <text evidence="1">Condensation of UDP-2,3-diacylglucosamine and 2,3-diacylglucosamine-1-phosphate to form lipid A disaccharide, a precursor of lipid A, a phosphorylated glycolipid that anchors the lipopolysaccharide to the outer membrane of the cell.</text>
</comment>
<dbReference type="Proteomes" id="UP000179797">
    <property type="component" value="Unassembled WGS sequence"/>
</dbReference>
<dbReference type="GO" id="GO:0008915">
    <property type="term" value="F:lipid-A-disaccharide synthase activity"/>
    <property type="evidence" value="ECO:0007669"/>
    <property type="project" value="UniProtKB-UniRule"/>
</dbReference>